<evidence type="ECO:0000313" key="3">
    <source>
        <dbReference type="Proteomes" id="UP000294847"/>
    </source>
</evidence>
<accession>A0A4P7NKX9</accession>
<organism evidence="2 3">
    <name type="scientific">Pyricularia oryzae</name>
    <name type="common">Rice blast fungus</name>
    <name type="synonym">Magnaporthe oryzae</name>
    <dbReference type="NCBI Taxonomy" id="318829"/>
    <lineage>
        <taxon>Eukaryota</taxon>
        <taxon>Fungi</taxon>
        <taxon>Dikarya</taxon>
        <taxon>Ascomycota</taxon>
        <taxon>Pezizomycotina</taxon>
        <taxon>Sordariomycetes</taxon>
        <taxon>Sordariomycetidae</taxon>
        <taxon>Magnaporthales</taxon>
        <taxon>Pyriculariaceae</taxon>
        <taxon>Pyricularia</taxon>
    </lineage>
</organism>
<feature type="compositionally biased region" description="Polar residues" evidence="1">
    <location>
        <begin position="80"/>
        <end position="89"/>
    </location>
</feature>
<proteinExistence type="predicted"/>
<dbReference type="EMBL" id="CP034208">
    <property type="protein sequence ID" value="QBZ62781.1"/>
    <property type="molecule type" value="Genomic_DNA"/>
</dbReference>
<feature type="compositionally biased region" description="Basic and acidic residues" evidence="1">
    <location>
        <begin position="107"/>
        <end position="123"/>
    </location>
</feature>
<dbReference type="AlphaFoldDB" id="A0A4P7NKX9"/>
<sequence>MCDSVLNAFSLSRCQISPPNSGGSSPRDLEPLKGHQQVIRSVSLRSTQLGYIRRLSSAHLRTRSFSSRPPSSRSLAKFLRSSQSMNTEQPEALSAVSPPTSPPAKRVKVDTAQEERTSKKKRSDVIRYLESNRIRQCSLLV</sequence>
<gene>
    <name evidence="2" type="ORF">PoMZ_11668</name>
</gene>
<name>A0A4P7NKX9_PYROR</name>
<feature type="compositionally biased region" description="Low complexity" evidence="1">
    <location>
        <begin position="63"/>
        <end position="74"/>
    </location>
</feature>
<protein>
    <submittedName>
        <fullName evidence="2">Uncharacterized protein</fullName>
    </submittedName>
</protein>
<evidence type="ECO:0000313" key="2">
    <source>
        <dbReference type="EMBL" id="QBZ62781.1"/>
    </source>
</evidence>
<reference evidence="2 3" key="1">
    <citation type="journal article" date="2019" name="Mol. Biol. Evol.">
        <title>Blast fungal genomes show frequent chromosomal changes, gene gains and losses, and effector gene turnover.</title>
        <authorList>
            <person name="Gomez Luciano L.B."/>
            <person name="Jason Tsai I."/>
            <person name="Chuma I."/>
            <person name="Tosa Y."/>
            <person name="Chen Y.H."/>
            <person name="Li J.Y."/>
            <person name="Li M.Y."/>
            <person name="Jade Lu M.Y."/>
            <person name="Nakayashiki H."/>
            <person name="Li W.H."/>
        </authorList>
    </citation>
    <scope>NUCLEOTIDE SEQUENCE [LARGE SCALE GENOMIC DNA]</scope>
    <source>
        <strain evidence="2">MZ5-1-6</strain>
    </source>
</reference>
<feature type="region of interest" description="Disordered" evidence="1">
    <location>
        <begin position="60"/>
        <end position="123"/>
    </location>
</feature>
<dbReference type="Proteomes" id="UP000294847">
    <property type="component" value="Chromosome 5"/>
</dbReference>
<evidence type="ECO:0000256" key="1">
    <source>
        <dbReference type="SAM" id="MobiDB-lite"/>
    </source>
</evidence>